<dbReference type="Proteomes" id="UP000318878">
    <property type="component" value="Unassembled WGS sequence"/>
</dbReference>
<keyword evidence="2" id="KW-0732">Signal</keyword>
<feature type="domain" description="DUF4350" evidence="3">
    <location>
        <begin position="44"/>
        <end position="275"/>
    </location>
</feature>
<dbReference type="Pfam" id="PF14258">
    <property type="entry name" value="DUF4350"/>
    <property type="match status" value="1"/>
</dbReference>
<evidence type="ECO:0000256" key="2">
    <source>
        <dbReference type="SAM" id="SignalP"/>
    </source>
</evidence>
<accession>A0A5C5UWW5</accession>
<feature type="signal peptide" evidence="2">
    <location>
        <begin position="1"/>
        <end position="21"/>
    </location>
</feature>
<dbReference type="PROSITE" id="PS51257">
    <property type="entry name" value="PROKAR_LIPOPROTEIN"/>
    <property type="match status" value="1"/>
</dbReference>
<protein>
    <recommendedName>
        <fullName evidence="3">DUF4350 domain-containing protein</fullName>
    </recommendedName>
</protein>
<feature type="transmembrane region" description="Helical" evidence="1">
    <location>
        <begin position="320"/>
        <end position="339"/>
    </location>
</feature>
<sequence precursor="true">MKWKLTNLGLTLTIALLGVFAGCDSKEVTVPTSYGVRSGYQQTSSVNGTHVLGELFRRAGYTVRTVERLSPRIEQSDVIVWAPNSFSPPTQEVRDYLETWLQAAPDRTLIYIDRDFDAAIEYWNTMTETASAEQLLTAQREKGIAQHDFDQISAGAANKFDCEWYAVERDLPTRRPRRLTGRWADGVDAGKTDLVLRSRIGYSENWDKDEYGSLSEMMPNSEVVLATADGKDPIAILYWDDYDVGIQLIVVSNGSFLLNQPLVNHEHRKLAASLIEECGYGQTVTFLESGDDGVEIITASDVSAGRSGWEWLTVWPLSPLGLHIALLLIVFCFAAFPIFGRPKRLPEVRSTDFQKHIGALGELLEATDDYDYAQLRVRQYQQIARGETVYRRVGRARVKP</sequence>
<dbReference type="InterPro" id="IPR025646">
    <property type="entry name" value="DUF4350"/>
</dbReference>
<dbReference type="AlphaFoldDB" id="A0A5C5UWW5"/>
<evidence type="ECO:0000256" key="1">
    <source>
        <dbReference type="SAM" id="Phobius"/>
    </source>
</evidence>
<reference evidence="4 5" key="1">
    <citation type="submission" date="2019-02" db="EMBL/GenBank/DDBJ databases">
        <title>Deep-cultivation of Planctomycetes and their phenomic and genomic characterization uncovers novel biology.</title>
        <authorList>
            <person name="Wiegand S."/>
            <person name="Jogler M."/>
            <person name="Boedeker C."/>
            <person name="Pinto D."/>
            <person name="Vollmers J."/>
            <person name="Rivas-Marin E."/>
            <person name="Kohn T."/>
            <person name="Peeters S.H."/>
            <person name="Heuer A."/>
            <person name="Rast P."/>
            <person name="Oberbeckmann S."/>
            <person name="Bunk B."/>
            <person name="Jeske O."/>
            <person name="Meyerdierks A."/>
            <person name="Storesund J.E."/>
            <person name="Kallscheuer N."/>
            <person name="Luecker S."/>
            <person name="Lage O.M."/>
            <person name="Pohl T."/>
            <person name="Merkel B.J."/>
            <person name="Hornburger P."/>
            <person name="Mueller R.-W."/>
            <person name="Bruemmer F."/>
            <person name="Labrenz M."/>
            <person name="Spormann A.M."/>
            <person name="Op Den Camp H."/>
            <person name="Overmann J."/>
            <person name="Amann R."/>
            <person name="Jetten M.S.M."/>
            <person name="Mascher T."/>
            <person name="Medema M.H."/>
            <person name="Devos D.P."/>
            <person name="Kaster A.-K."/>
            <person name="Ovreas L."/>
            <person name="Rohde M."/>
            <person name="Galperin M.Y."/>
            <person name="Jogler C."/>
        </authorList>
    </citation>
    <scope>NUCLEOTIDE SEQUENCE [LARGE SCALE GENOMIC DNA]</scope>
    <source>
        <strain evidence="4 5">Enr8</strain>
    </source>
</reference>
<keyword evidence="1" id="KW-0812">Transmembrane</keyword>
<proteinExistence type="predicted"/>
<gene>
    <name evidence="4" type="ORF">Enr8_47040</name>
</gene>
<evidence type="ECO:0000259" key="3">
    <source>
        <dbReference type="Pfam" id="PF14258"/>
    </source>
</evidence>
<evidence type="ECO:0000313" key="4">
    <source>
        <dbReference type="EMBL" id="TWT30047.1"/>
    </source>
</evidence>
<comment type="caution">
    <text evidence="4">The sequence shown here is derived from an EMBL/GenBank/DDBJ whole genome shotgun (WGS) entry which is preliminary data.</text>
</comment>
<organism evidence="4 5">
    <name type="scientific">Blastopirellula retiformator</name>
    <dbReference type="NCBI Taxonomy" id="2527970"/>
    <lineage>
        <taxon>Bacteria</taxon>
        <taxon>Pseudomonadati</taxon>
        <taxon>Planctomycetota</taxon>
        <taxon>Planctomycetia</taxon>
        <taxon>Pirellulales</taxon>
        <taxon>Pirellulaceae</taxon>
        <taxon>Blastopirellula</taxon>
    </lineage>
</organism>
<feature type="chain" id="PRO_5023065408" description="DUF4350 domain-containing protein" evidence="2">
    <location>
        <begin position="22"/>
        <end position="400"/>
    </location>
</feature>
<evidence type="ECO:0000313" key="5">
    <source>
        <dbReference type="Proteomes" id="UP000318878"/>
    </source>
</evidence>
<dbReference type="OrthoDB" id="258729at2"/>
<keyword evidence="1" id="KW-1133">Transmembrane helix</keyword>
<dbReference type="RefSeq" id="WP_146436293.1">
    <property type="nucleotide sequence ID" value="NZ_SJPF01000006.1"/>
</dbReference>
<dbReference type="EMBL" id="SJPF01000006">
    <property type="protein sequence ID" value="TWT30047.1"/>
    <property type="molecule type" value="Genomic_DNA"/>
</dbReference>
<keyword evidence="5" id="KW-1185">Reference proteome</keyword>
<keyword evidence="1" id="KW-0472">Membrane</keyword>
<name>A0A5C5UWW5_9BACT</name>